<evidence type="ECO:0000256" key="3">
    <source>
        <dbReference type="ARBA" id="ARBA00022475"/>
    </source>
</evidence>
<feature type="transmembrane region" description="Helical" evidence="8">
    <location>
        <begin position="377"/>
        <end position="399"/>
    </location>
</feature>
<keyword evidence="2 8" id="KW-0813">Transport</keyword>
<evidence type="ECO:0000313" key="10">
    <source>
        <dbReference type="EMBL" id="TDY60818.1"/>
    </source>
</evidence>
<dbReference type="GO" id="GO:0055085">
    <property type="term" value="P:transmembrane transport"/>
    <property type="evidence" value="ECO:0007669"/>
    <property type="project" value="InterPro"/>
</dbReference>
<dbReference type="SUPFAM" id="SSF161098">
    <property type="entry name" value="MetI-like"/>
    <property type="match status" value="2"/>
</dbReference>
<dbReference type="Pfam" id="PF00528">
    <property type="entry name" value="BPD_transp_1"/>
    <property type="match status" value="2"/>
</dbReference>
<dbReference type="RefSeq" id="WP_243833856.1">
    <property type="nucleotide sequence ID" value="NZ_SORI01000007.1"/>
</dbReference>
<dbReference type="GO" id="GO:0005886">
    <property type="term" value="C:plasma membrane"/>
    <property type="evidence" value="ECO:0007669"/>
    <property type="project" value="UniProtKB-SubCell"/>
</dbReference>
<keyword evidence="7 8" id="KW-0472">Membrane</keyword>
<keyword evidence="5 8" id="KW-0812">Transmembrane</keyword>
<feature type="transmembrane region" description="Helical" evidence="8">
    <location>
        <begin position="500"/>
        <end position="524"/>
    </location>
</feature>
<feature type="transmembrane region" description="Helical" evidence="8">
    <location>
        <begin position="411"/>
        <end position="432"/>
    </location>
</feature>
<feature type="transmembrane region" description="Helical" evidence="8">
    <location>
        <begin position="268"/>
        <end position="285"/>
    </location>
</feature>
<feature type="transmembrane region" description="Helical" evidence="8">
    <location>
        <begin position="438"/>
        <end position="456"/>
    </location>
</feature>
<gene>
    <name evidence="10" type="ORF">C8D99_10725</name>
</gene>
<dbReference type="PANTHER" id="PTHR43357:SF3">
    <property type="entry name" value="FE(3+)-TRANSPORT SYSTEM PERMEASE PROTEIN FBPB 2"/>
    <property type="match status" value="1"/>
</dbReference>
<name>A0A4R8M7I5_9BACT</name>
<dbReference type="AlphaFoldDB" id="A0A4R8M7I5"/>
<dbReference type="InterPro" id="IPR035906">
    <property type="entry name" value="MetI-like_sf"/>
</dbReference>
<dbReference type="Proteomes" id="UP000295066">
    <property type="component" value="Unassembled WGS sequence"/>
</dbReference>
<evidence type="ECO:0000256" key="8">
    <source>
        <dbReference type="RuleBase" id="RU363032"/>
    </source>
</evidence>
<feature type="transmembrane region" description="Helical" evidence="8">
    <location>
        <begin position="544"/>
        <end position="564"/>
    </location>
</feature>
<accession>A0A4R8M7I5</accession>
<comment type="similarity">
    <text evidence="8">Belongs to the binding-protein-dependent transport system permease family.</text>
</comment>
<feature type="transmembrane region" description="Helical" evidence="8">
    <location>
        <begin position="80"/>
        <end position="100"/>
    </location>
</feature>
<protein>
    <submittedName>
        <fullName evidence="10">Iron(III) transport system permease protein</fullName>
    </submittedName>
</protein>
<dbReference type="InterPro" id="IPR000515">
    <property type="entry name" value="MetI-like"/>
</dbReference>
<evidence type="ECO:0000256" key="5">
    <source>
        <dbReference type="ARBA" id="ARBA00022692"/>
    </source>
</evidence>
<feature type="domain" description="ABC transmembrane type-1" evidence="9">
    <location>
        <begin position="373"/>
        <end position="562"/>
    </location>
</feature>
<keyword evidence="4" id="KW-0997">Cell inner membrane</keyword>
<keyword evidence="11" id="KW-1185">Reference proteome</keyword>
<feature type="transmembrane region" description="Helical" evidence="8">
    <location>
        <begin position="315"/>
        <end position="342"/>
    </location>
</feature>
<evidence type="ECO:0000259" key="9">
    <source>
        <dbReference type="PROSITE" id="PS50928"/>
    </source>
</evidence>
<evidence type="ECO:0000256" key="1">
    <source>
        <dbReference type="ARBA" id="ARBA00004429"/>
    </source>
</evidence>
<dbReference type="PANTHER" id="PTHR43357">
    <property type="entry name" value="INNER MEMBRANE ABC TRANSPORTER PERMEASE PROTEIN YDCV"/>
    <property type="match status" value="1"/>
</dbReference>
<evidence type="ECO:0000256" key="7">
    <source>
        <dbReference type="ARBA" id="ARBA00023136"/>
    </source>
</evidence>
<feature type="transmembrane region" description="Helical" evidence="8">
    <location>
        <begin position="25"/>
        <end position="51"/>
    </location>
</feature>
<dbReference type="EMBL" id="SORI01000007">
    <property type="protein sequence ID" value="TDY60818.1"/>
    <property type="molecule type" value="Genomic_DNA"/>
</dbReference>
<sequence>MKFFLTSMFGKETSRGDRRFGLDRIVFLLSLFILIVTVLMPMLMIVVRTFFKGTQPDWALFTRVVLAPENLSAIYNTVKIGFLVTLFGTVLGLFYAWLIGRSDIPMKGLMKALFTIPYMFPPFFGAMAWSLLLAPRSGYMNKWFMQLTGSTAPLLDINSIGGIVFVETCYYFPFVFLQVVSALERMDPTLEESARIAGAGQWYVIRKITLPLVLPAIAAGAMLILISSISHFGVPAILGFSNNIFTLPTKIYQLINRSAGSFDGIREGAALSILLVGVVVAALYIQRLVLKTGHYDIIKGKSMRPMLIKLRGAKIPLLGISLLSLFVIVVVPLFMIFIVGFLKAYGLPLTLQNLTLRNYEYILGQSKMVRDSIVNSLFLSVASGVITMFLGVMIAYVVIKVKPRGKGFLEMLSLLPYSIPGLVLAIGVILVWSGAFGINLYNTIWIILIAYIARYVSFAMKSASASLEQVHYSLEEAARSCGATHLESLRDITIPLIRPGMIAGFFLIFLPAMRELTTSVLLYGPFTRTLGVAIYAINSEGNTVQASALATVAIGIIIAGHFALRYVTRDRKGI</sequence>
<keyword evidence="3" id="KW-1003">Cell membrane</keyword>
<feature type="transmembrane region" description="Helical" evidence="8">
    <location>
        <begin position="212"/>
        <end position="238"/>
    </location>
</feature>
<feature type="transmembrane region" description="Helical" evidence="8">
    <location>
        <begin position="154"/>
        <end position="177"/>
    </location>
</feature>
<dbReference type="CDD" id="cd06261">
    <property type="entry name" value="TM_PBP2"/>
    <property type="match status" value="2"/>
</dbReference>
<evidence type="ECO:0000256" key="2">
    <source>
        <dbReference type="ARBA" id="ARBA00022448"/>
    </source>
</evidence>
<organism evidence="10 11">
    <name type="scientific">Aminivibrio pyruvatiphilus</name>
    <dbReference type="NCBI Taxonomy" id="1005740"/>
    <lineage>
        <taxon>Bacteria</taxon>
        <taxon>Thermotogati</taxon>
        <taxon>Synergistota</taxon>
        <taxon>Synergistia</taxon>
        <taxon>Synergistales</taxon>
        <taxon>Aminobacteriaceae</taxon>
        <taxon>Aminivibrio</taxon>
    </lineage>
</organism>
<evidence type="ECO:0000256" key="4">
    <source>
        <dbReference type="ARBA" id="ARBA00022519"/>
    </source>
</evidence>
<keyword evidence="6 8" id="KW-1133">Transmembrane helix</keyword>
<feature type="transmembrane region" description="Helical" evidence="8">
    <location>
        <begin position="112"/>
        <end position="134"/>
    </location>
</feature>
<reference evidence="10 11" key="1">
    <citation type="submission" date="2019-03" db="EMBL/GenBank/DDBJ databases">
        <title>Genomic Encyclopedia of Type Strains, Phase IV (KMG-IV): sequencing the most valuable type-strain genomes for metagenomic binning, comparative biology and taxonomic classification.</title>
        <authorList>
            <person name="Goeker M."/>
        </authorList>
    </citation>
    <scope>NUCLEOTIDE SEQUENCE [LARGE SCALE GENOMIC DNA]</scope>
    <source>
        <strain evidence="10 11">DSM 25964</strain>
    </source>
</reference>
<dbReference type="PROSITE" id="PS50928">
    <property type="entry name" value="ABC_TM1"/>
    <property type="match status" value="2"/>
</dbReference>
<proteinExistence type="inferred from homology"/>
<feature type="domain" description="ABC transmembrane type-1" evidence="9">
    <location>
        <begin position="74"/>
        <end position="284"/>
    </location>
</feature>
<evidence type="ECO:0000313" key="11">
    <source>
        <dbReference type="Proteomes" id="UP000295066"/>
    </source>
</evidence>
<comment type="subcellular location">
    <subcellularLocation>
        <location evidence="1">Cell inner membrane</location>
        <topology evidence="1">Multi-pass membrane protein</topology>
    </subcellularLocation>
    <subcellularLocation>
        <location evidence="8">Cell membrane</location>
        <topology evidence="8">Multi-pass membrane protein</topology>
    </subcellularLocation>
</comment>
<comment type="caution">
    <text evidence="10">The sequence shown here is derived from an EMBL/GenBank/DDBJ whole genome shotgun (WGS) entry which is preliminary data.</text>
</comment>
<evidence type="ECO:0000256" key="6">
    <source>
        <dbReference type="ARBA" id="ARBA00022989"/>
    </source>
</evidence>
<dbReference type="Gene3D" id="1.10.3720.10">
    <property type="entry name" value="MetI-like"/>
    <property type="match status" value="2"/>
</dbReference>